<dbReference type="OrthoDB" id="3261578at2759"/>
<organism evidence="2">
    <name type="scientific">Athelia psychrophila</name>
    <dbReference type="NCBI Taxonomy" id="1759441"/>
    <lineage>
        <taxon>Eukaryota</taxon>
        <taxon>Fungi</taxon>
        <taxon>Dikarya</taxon>
        <taxon>Basidiomycota</taxon>
        <taxon>Agaricomycotina</taxon>
        <taxon>Agaricomycetes</taxon>
        <taxon>Agaricomycetidae</taxon>
        <taxon>Atheliales</taxon>
        <taxon>Atheliaceae</taxon>
        <taxon>Athelia</taxon>
    </lineage>
</organism>
<feature type="domain" description="Arrestin-like N-terminal" evidence="1">
    <location>
        <begin position="50"/>
        <end position="164"/>
    </location>
</feature>
<reference evidence="2" key="1">
    <citation type="journal article" date="2016" name="Mol. Biol. Evol.">
        <title>Comparative Genomics of Early-Diverging Mushroom-Forming Fungi Provides Insights into the Origins of Lignocellulose Decay Capabilities.</title>
        <authorList>
            <person name="Nagy L.G."/>
            <person name="Riley R."/>
            <person name="Tritt A."/>
            <person name="Adam C."/>
            <person name="Daum C."/>
            <person name="Floudas D."/>
            <person name="Sun H."/>
            <person name="Yadav J.S."/>
            <person name="Pangilinan J."/>
            <person name="Larsson K.H."/>
            <person name="Matsuura K."/>
            <person name="Barry K."/>
            <person name="Labutti K."/>
            <person name="Kuo R."/>
            <person name="Ohm R.A."/>
            <person name="Bhattacharya S.S."/>
            <person name="Shirouzu T."/>
            <person name="Yoshinaga Y."/>
            <person name="Martin F.M."/>
            <person name="Grigoriev I.V."/>
            <person name="Hibbett D.S."/>
        </authorList>
    </citation>
    <scope>NUCLEOTIDE SEQUENCE [LARGE SCALE GENOMIC DNA]</scope>
    <source>
        <strain evidence="2">CBS 109695</strain>
    </source>
</reference>
<evidence type="ECO:0000259" key="1">
    <source>
        <dbReference type="Pfam" id="PF00339"/>
    </source>
</evidence>
<proteinExistence type="predicted"/>
<dbReference type="AlphaFoldDB" id="A0A166HNN5"/>
<accession>A0A166HNN5</accession>
<sequence length="414" mass="45402">MDTLPVYSHDSDGPPSYGNIQSSFHLKHRNNKPWATLKVQSMARSSEGVPVFAQGGVISGTLVLELSRDAMREISIKVLGQFVQPISSERTVSPFESGPDVFLSFSQSIWSHDVSHSENTLDGKTEWPFAIPIDDLSPDHLPPSVRERNASFGVRYELFVHIRRGLMRSDDRLGGVFEYLTASRPTPFSALRQLAYETDVPIQGPDADPSGWKTLAPVKIEGSIFSNRDAHVTCTLSIAMPLIYTKGTAIPCYLVLGSPDKEVLDLLSSQNAINIRLQRRVAWGVDRLTKYTGFDEKLYRNGALDYPGSATWGPATFNGNTCTLDGEIQLSPRLAPSFVHGKFSIVYNIVIFPFAHSSFAPTGKGPALVHNVEIADLHGDGPHASQRFPPVSSSSSLEIPAASFNFAQVMDRSL</sequence>
<gene>
    <name evidence="2" type="ORF">FIBSPDRAFT_1045804</name>
</gene>
<name>A0A166HNN5_9AGAM</name>
<dbReference type="Gene3D" id="2.60.40.640">
    <property type="match status" value="1"/>
</dbReference>
<dbReference type="EMBL" id="KV417567">
    <property type="protein sequence ID" value="KZP19058.1"/>
    <property type="molecule type" value="Genomic_DNA"/>
</dbReference>
<protein>
    <recommendedName>
        <fullName evidence="1">Arrestin-like N-terminal domain-containing protein</fullName>
    </recommendedName>
</protein>
<dbReference type="InterPro" id="IPR011021">
    <property type="entry name" value="Arrestin-like_N"/>
</dbReference>
<dbReference type="Pfam" id="PF00339">
    <property type="entry name" value="Arrestin_N"/>
    <property type="match status" value="1"/>
</dbReference>
<dbReference type="InterPro" id="IPR014752">
    <property type="entry name" value="Arrestin-like_C"/>
</dbReference>
<dbReference type="STRING" id="436010.A0A166HNN5"/>
<evidence type="ECO:0000313" key="2">
    <source>
        <dbReference type="EMBL" id="KZP19058.1"/>
    </source>
</evidence>